<accession>A0A4U9ILC7</accession>
<name>A0A4U9ILC7_9ENTR</name>
<evidence type="ECO:0000256" key="1">
    <source>
        <dbReference type="SAM" id="Phobius"/>
    </source>
</evidence>
<dbReference type="Proteomes" id="UP000310719">
    <property type="component" value="Chromosome"/>
</dbReference>
<protein>
    <submittedName>
        <fullName evidence="2">Uncharacterized protein</fullName>
    </submittedName>
</protein>
<feature type="transmembrane region" description="Helical" evidence="1">
    <location>
        <begin position="12"/>
        <end position="35"/>
    </location>
</feature>
<gene>
    <name evidence="2" type="ORF">NCTC13032_05827</name>
</gene>
<sequence length="55" mass="5683">MTAVVQQTRLNWLLPASGFLAVVALLLVIAIGVSVGELSIPPAKACSMPLPIKLA</sequence>
<proteinExistence type="predicted"/>
<reference evidence="2 3" key="1">
    <citation type="submission" date="2019-05" db="EMBL/GenBank/DDBJ databases">
        <authorList>
            <consortium name="Pathogen Informatics"/>
        </authorList>
    </citation>
    <scope>NUCLEOTIDE SEQUENCE [LARGE SCALE GENOMIC DNA]</scope>
    <source>
        <strain evidence="2 3">NCTC13032</strain>
    </source>
</reference>
<evidence type="ECO:0000313" key="2">
    <source>
        <dbReference type="EMBL" id="VTP76559.1"/>
    </source>
</evidence>
<keyword evidence="1" id="KW-0812">Transmembrane</keyword>
<keyword evidence="1" id="KW-1133">Transmembrane helix</keyword>
<evidence type="ECO:0000313" key="3">
    <source>
        <dbReference type="Proteomes" id="UP000310719"/>
    </source>
</evidence>
<organism evidence="2 3">
    <name type="scientific">Leclercia adecarboxylata</name>
    <dbReference type="NCBI Taxonomy" id="83655"/>
    <lineage>
        <taxon>Bacteria</taxon>
        <taxon>Pseudomonadati</taxon>
        <taxon>Pseudomonadota</taxon>
        <taxon>Gammaproteobacteria</taxon>
        <taxon>Enterobacterales</taxon>
        <taxon>Enterobacteriaceae</taxon>
        <taxon>Leclercia</taxon>
    </lineage>
</organism>
<dbReference type="EMBL" id="LR590464">
    <property type="protein sequence ID" value="VTP76559.1"/>
    <property type="molecule type" value="Genomic_DNA"/>
</dbReference>
<dbReference type="AlphaFoldDB" id="A0A4U9ILC7"/>
<keyword evidence="1" id="KW-0472">Membrane</keyword>